<dbReference type="AlphaFoldDB" id="C6E0J3"/>
<dbReference type="eggNOG" id="ENOG50338NA">
    <property type="taxonomic scope" value="Bacteria"/>
</dbReference>
<dbReference type="HOGENOM" id="CLU_158530_0_0_7"/>
<dbReference type="STRING" id="443144.GM21_2577"/>
<dbReference type="OrthoDB" id="5081644at2"/>
<name>C6E0J3_GEOSM</name>
<dbReference type="EMBL" id="CP001661">
    <property type="protein sequence ID" value="ACT18617.1"/>
    <property type="molecule type" value="Genomic_DNA"/>
</dbReference>
<organism evidence="1">
    <name type="scientific">Geobacter sp. (strain M21)</name>
    <dbReference type="NCBI Taxonomy" id="443144"/>
    <lineage>
        <taxon>Bacteria</taxon>
        <taxon>Pseudomonadati</taxon>
        <taxon>Thermodesulfobacteriota</taxon>
        <taxon>Desulfuromonadia</taxon>
        <taxon>Geobacterales</taxon>
        <taxon>Geobacteraceae</taxon>
        <taxon>Geobacter</taxon>
    </lineage>
</organism>
<sequence length="95" mass="10943">MKKDNLEVILEQMNSKFDLVLEGHAVLRSEIRELSRKTDERFDMVDFKIETLNKKIDAVDEKLSKRLDAVAADLSAHRADTEAHHGVYRVMESDS</sequence>
<proteinExistence type="predicted"/>
<dbReference type="KEGG" id="gem:GM21_2577"/>
<accession>C6E0J3</accession>
<gene>
    <name evidence="1" type="ordered locus">GM21_2577</name>
</gene>
<evidence type="ECO:0000313" key="1">
    <source>
        <dbReference type="EMBL" id="ACT18617.1"/>
    </source>
</evidence>
<reference evidence="1" key="1">
    <citation type="submission" date="2009-07" db="EMBL/GenBank/DDBJ databases">
        <title>Complete sequence of Geobacter sp. M21.</title>
        <authorList>
            <consortium name="US DOE Joint Genome Institute"/>
            <person name="Lucas S."/>
            <person name="Copeland A."/>
            <person name="Lapidus A."/>
            <person name="Glavina del Rio T."/>
            <person name="Dalin E."/>
            <person name="Tice H."/>
            <person name="Bruce D."/>
            <person name="Goodwin L."/>
            <person name="Pitluck S."/>
            <person name="Saunders E."/>
            <person name="Brettin T."/>
            <person name="Detter J.C."/>
            <person name="Han C."/>
            <person name="Larimer F."/>
            <person name="Land M."/>
            <person name="Hauser L."/>
            <person name="Kyrpides N."/>
            <person name="Ovchinnikova G."/>
            <person name="Lovley D."/>
        </authorList>
    </citation>
    <scope>NUCLEOTIDE SEQUENCE [LARGE SCALE GENOMIC DNA]</scope>
    <source>
        <strain evidence="1">M21</strain>
    </source>
</reference>
<protein>
    <submittedName>
        <fullName evidence="1">Uncharacterized protein</fullName>
    </submittedName>
</protein>